<evidence type="ECO:0000256" key="1">
    <source>
        <dbReference type="ARBA" id="ARBA00022737"/>
    </source>
</evidence>
<dbReference type="SUPFAM" id="SSF48452">
    <property type="entry name" value="TPR-like"/>
    <property type="match status" value="1"/>
</dbReference>
<evidence type="ECO:0000313" key="5">
    <source>
        <dbReference type="Proteomes" id="UP001217089"/>
    </source>
</evidence>
<dbReference type="Gene3D" id="1.25.40.10">
    <property type="entry name" value="Tetratricopeptide repeat domain"/>
    <property type="match status" value="1"/>
</dbReference>
<dbReference type="InterPro" id="IPR019734">
    <property type="entry name" value="TPR_rpt"/>
</dbReference>
<dbReference type="EMBL" id="JARBDR010000657">
    <property type="protein sequence ID" value="KAJ8309447.1"/>
    <property type="molecule type" value="Genomic_DNA"/>
</dbReference>
<evidence type="ECO:0008006" key="6">
    <source>
        <dbReference type="Google" id="ProtNLM"/>
    </source>
</evidence>
<sequence>MCHAAIFDVLKRTLKMSSEQHIRNLEMGILSSTLTVDIRESEFLKLLSTGVIEQSLLHPVSRSILTENEGDKQSLAEIIQHNVEKFMSNEENTVREAELLGIAVVCLQRFIQYNWLGPAGDVQKDEHLPDVFKSEEKFKQLHDRMFEELSMDGEPVYGLCHCLYYLYISRYILLEYRQYLQNLQTADWWLLRCLSIQQNILDDKSPTLKETIMELIDKLSVKEPLMTDDKNRDLIIQFNLEAGYLCFVYYEYKKANYHFNAAKKMSGLTLELSGAMGKRTRFQEENKAQLVLMVSRETTPTTETTTEVSSIEENKKNLPKNVSLDDDTLYNEILFQDGDKQFATNLSSTEQALVLGTMENYRRSRAHHDTITEEEIMAYITELVNQVKRSEPSAGHRLYLFYATKIPPVWMIQRQLADLLISLGAVGSALEIYERLELWEDAIKCYQRLGKLEKYEKCMECFEKSLIANGLQVPVWFTYGCAAMAAEKFNVAVKAFKRCTSIDTDVGTDCGEFREVIQAYHRLMDLKEKWVDVETTSDADVWRLYAQLTDIDSGDKPEKQEKVLQYLQKSHRCVMQDPKWEQDTSRCKEVSSHSVELADSMYPWLLYKNQIFI</sequence>
<organism evidence="4 5">
    <name type="scientific">Tegillarca granosa</name>
    <name type="common">Malaysian cockle</name>
    <name type="synonym">Anadara granosa</name>
    <dbReference type="NCBI Taxonomy" id="220873"/>
    <lineage>
        <taxon>Eukaryota</taxon>
        <taxon>Metazoa</taxon>
        <taxon>Spiralia</taxon>
        <taxon>Lophotrochozoa</taxon>
        <taxon>Mollusca</taxon>
        <taxon>Bivalvia</taxon>
        <taxon>Autobranchia</taxon>
        <taxon>Pteriomorphia</taxon>
        <taxon>Arcoida</taxon>
        <taxon>Arcoidea</taxon>
        <taxon>Arcidae</taxon>
        <taxon>Tegillarca</taxon>
    </lineage>
</organism>
<dbReference type="InterPro" id="IPR044244">
    <property type="entry name" value="TTC27/Emw1"/>
</dbReference>
<name>A0ABQ9F0P2_TEGGR</name>
<reference evidence="4 5" key="1">
    <citation type="submission" date="2022-12" db="EMBL/GenBank/DDBJ databases">
        <title>Chromosome-level genome of Tegillarca granosa.</title>
        <authorList>
            <person name="Kim J."/>
        </authorList>
    </citation>
    <scope>NUCLEOTIDE SEQUENCE [LARGE SCALE GENOMIC DNA]</scope>
    <source>
        <strain evidence="4">Teg-2019</strain>
        <tissue evidence="4">Adductor muscle</tissue>
    </source>
</reference>
<gene>
    <name evidence="4" type="ORF">KUTeg_014321</name>
</gene>
<dbReference type="Pfam" id="PF13181">
    <property type="entry name" value="TPR_8"/>
    <property type="match status" value="1"/>
</dbReference>
<accession>A0ABQ9F0P2</accession>
<protein>
    <recommendedName>
        <fullName evidence="6">Tetratricopeptide repeat protein 27</fullName>
    </recommendedName>
</protein>
<keyword evidence="2" id="KW-0802">TPR repeat</keyword>
<dbReference type="PANTHER" id="PTHR16193">
    <property type="entry name" value="TETRATRICOPEPTIDE REPEAT PROTEIN 27"/>
    <property type="match status" value="1"/>
</dbReference>
<comment type="similarity">
    <text evidence="3">Belongs to the TTC27 family.</text>
</comment>
<dbReference type="Proteomes" id="UP001217089">
    <property type="component" value="Unassembled WGS sequence"/>
</dbReference>
<evidence type="ECO:0000256" key="3">
    <source>
        <dbReference type="ARBA" id="ARBA00024020"/>
    </source>
</evidence>
<evidence type="ECO:0000313" key="4">
    <source>
        <dbReference type="EMBL" id="KAJ8309447.1"/>
    </source>
</evidence>
<dbReference type="InterPro" id="IPR011990">
    <property type="entry name" value="TPR-like_helical_dom_sf"/>
</dbReference>
<proteinExistence type="inferred from homology"/>
<keyword evidence="5" id="KW-1185">Reference proteome</keyword>
<comment type="caution">
    <text evidence="4">The sequence shown here is derived from an EMBL/GenBank/DDBJ whole genome shotgun (WGS) entry which is preliminary data.</text>
</comment>
<evidence type="ECO:0000256" key="2">
    <source>
        <dbReference type="ARBA" id="ARBA00022803"/>
    </source>
</evidence>
<keyword evidence="1" id="KW-0677">Repeat</keyword>
<dbReference type="PANTHER" id="PTHR16193:SF0">
    <property type="entry name" value="TETRATRICOPEPTIDE REPEAT PROTEIN 27"/>
    <property type="match status" value="1"/>
</dbReference>